<evidence type="ECO:0000313" key="3">
    <source>
        <dbReference type="Proteomes" id="UP000271125"/>
    </source>
</evidence>
<evidence type="ECO:0008006" key="4">
    <source>
        <dbReference type="Google" id="ProtNLM"/>
    </source>
</evidence>
<sequence length="77" mass="8851">MWFIIFPLIFALLCLYIAEKKGRDKWLGFLLGFLFGIFALIGYLIVKKVKKCPACGQKIPFEAKICPYCETLLKTSK</sequence>
<reference evidence="2 3" key="1">
    <citation type="submission" date="2018-06" db="EMBL/GenBank/DDBJ databases">
        <title>Extensive metabolic versatility and redundancy in microbially diverse, dynamic hydrothermal sediments.</title>
        <authorList>
            <person name="Dombrowski N."/>
            <person name="Teske A."/>
            <person name="Baker B.J."/>
        </authorList>
    </citation>
    <scope>NUCLEOTIDE SEQUENCE [LARGE SCALE GENOMIC DNA]</scope>
    <source>
        <strain evidence="2">B10_G13</strain>
    </source>
</reference>
<keyword evidence="1" id="KW-0812">Transmembrane</keyword>
<comment type="caution">
    <text evidence="2">The sequence shown here is derived from an EMBL/GenBank/DDBJ whole genome shotgun (WGS) entry which is preliminary data.</text>
</comment>
<keyword evidence="1" id="KW-1133">Transmembrane helix</keyword>
<gene>
    <name evidence="2" type="ORF">DRP43_06320</name>
</gene>
<evidence type="ECO:0000256" key="1">
    <source>
        <dbReference type="SAM" id="Phobius"/>
    </source>
</evidence>
<organism evidence="2 3">
    <name type="scientific">candidate division TA06 bacterium</name>
    <dbReference type="NCBI Taxonomy" id="2250710"/>
    <lineage>
        <taxon>Bacteria</taxon>
        <taxon>Bacteria division TA06</taxon>
    </lineage>
</organism>
<proteinExistence type="predicted"/>
<dbReference type="EMBL" id="QNBD01000325">
    <property type="protein sequence ID" value="RKX67699.1"/>
    <property type="molecule type" value="Genomic_DNA"/>
</dbReference>
<keyword evidence="1" id="KW-0472">Membrane</keyword>
<feature type="transmembrane region" description="Helical" evidence="1">
    <location>
        <begin position="27"/>
        <end position="46"/>
    </location>
</feature>
<accession>A0A660SAD2</accession>
<protein>
    <recommendedName>
        <fullName evidence="4">Zinc ribbon domain-containing protein</fullName>
    </recommendedName>
</protein>
<name>A0A660SAD2_UNCT6</name>
<evidence type="ECO:0000313" key="2">
    <source>
        <dbReference type="EMBL" id="RKX67699.1"/>
    </source>
</evidence>
<dbReference type="AlphaFoldDB" id="A0A660SAD2"/>
<dbReference type="Proteomes" id="UP000271125">
    <property type="component" value="Unassembled WGS sequence"/>
</dbReference>